<evidence type="ECO:0000313" key="3">
    <source>
        <dbReference type="Proteomes" id="UP001516023"/>
    </source>
</evidence>
<gene>
    <name evidence="2" type="ORF">HJC23_007297</name>
</gene>
<accession>A0ABD3P5A8</accession>
<feature type="region of interest" description="Disordered" evidence="1">
    <location>
        <begin position="36"/>
        <end position="71"/>
    </location>
</feature>
<keyword evidence="3" id="KW-1185">Reference proteome</keyword>
<name>A0ABD3P5A8_9STRA</name>
<evidence type="ECO:0000256" key="1">
    <source>
        <dbReference type="SAM" id="MobiDB-lite"/>
    </source>
</evidence>
<organism evidence="2 3">
    <name type="scientific">Cyclotella cryptica</name>
    <dbReference type="NCBI Taxonomy" id="29204"/>
    <lineage>
        <taxon>Eukaryota</taxon>
        <taxon>Sar</taxon>
        <taxon>Stramenopiles</taxon>
        <taxon>Ochrophyta</taxon>
        <taxon>Bacillariophyta</taxon>
        <taxon>Coscinodiscophyceae</taxon>
        <taxon>Thalassiosirophycidae</taxon>
        <taxon>Stephanodiscales</taxon>
        <taxon>Stephanodiscaceae</taxon>
        <taxon>Cyclotella</taxon>
    </lineage>
</organism>
<sequence length="1219" mass="136066">MDAAFRGPNVDMALQEAGTWSSSHGKMCQGKHCHEEAKVRSHSEKHAMEQSGKSGKEISAKSGKEEGNSSAGDLFDDMRRYVVRDYDARSTFSNFLPGVAGVYGKPVWSFYVNRGQGIACFGVASKDYPLLEFQTANKAYQMTPYVGFRTFLVGQRGGHKGKEDGSSFIIEPFSPENSKVDLLDDDETKPSRTMYVGTNEMEIVEEDSVHGVTTAVKYFVLPEEDFAALVRRTTITNTGDDDLTFSALDGLAKMEPTGGKMQWGLKNIGRTLEGWMGVYHGDDTLTLPFYRMSTEPSDTASVKIEKEGHYCISFIEGENKLLPIVYDTEKVFGYSTTLSKPSGLNIRTIEDIVANPQYGDAKTSAAFAAVQKVKLAPGESVTVTSFYGKADVVEDLPKIAKIVSQEGYAEDKFERARDLMNELTSSVETHTANHLFDGAIKQNYLDNSLRGGMPILLGDLDEKSRASNADEDPRLKVFHVFSRIHGDLERDYNDFNIDPTFFSQGPGNYRDVAQNRRNDVVFSPRIGAFVIKQFLSFIQADGYEPLTVEAVAYLVDDPNQAARIASSIAADARSEQIIMDIIRGGIFRPGQLLSLFDQIGVELIVDKKQAVDEILSIATETPMAVYGSGYWADHWEYYLDLIEAYTSIYPDGEESLMYDTKLRYFFSTATVKPRSKKYVVDYTFDGKSKHILQLDATDFDEDKVKEQAAYRNITTGLIANEANWQRIGKEGKNGPMTSSAIAKLFLLGSIKFATRDAYGMGVEYEGGRPGWNDAMNGLIGMVGSGMPETFELSELLKYVRDVIQKYQRPIVVPSELATMVDKINDALDELIASGYTDGDELSPDVPEPLFKYWDTVAAARETYRNEVQYYFSGETTEISAEDAVDMLNNWFDQVQLGVSRAMKIGSSGIDDDGTSGVPPSYFSYNITEWVLTGDRNIKGLPLANAKAMSVGTFPLFLEGHTRYMKLINDDKERLEDMYNKVLNSGLRDNFLKMYFLSADLTGQSYDMGRMMAFAAGWLENQSIWMHMSYKYYLQLIRGKLYDQFYSEMKGGGMLPFMDPDVYGRSLMECSSFIASSAFKDPSVVGRGFLARLSGSTAEFLSIWRLMFIGPNPFFINDEGQVEMQLIPALPIWLFEDKESGSEGKRDEEGNLIVSYKLFASIMVTYHNTLETDLFDIAPKSYVVTMNDGSTVDVEGSSIPTETAIKIRKLLGVKTIDAYF</sequence>
<protein>
    <recommendedName>
        <fullName evidence="4">Cellobiose phosphorylase</fullName>
    </recommendedName>
</protein>
<dbReference type="Proteomes" id="UP001516023">
    <property type="component" value="Unassembled WGS sequence"/>
</dbReference>
<reference evidence="2 3" key="1">
    <citation type="journal article" date="2020" name="G3 (Bethesda)">
        <title>Improved Reference Genome for Cyclotella cryptica CCMP332, a Model for Cell Wall Morphogenesis, Salinity Adaptation, and Lipid Production in Diatoms (Bacillariophyta).</title>
        <authorList>
            <person name="Roberts W.R."/>
            <person name="Downey K.M."/>
            <person name="Ruck E.C."/>
            <person name="Traller J.C."/>
            <person name="Alverson A.J."/>
        </authorList>
    </citation>
    <scope>NUCLEOTIDE SEQUENCE [LARGE SCALE GENOMIC DNA]</scope>
    <source>
        <strain evidence="2 3">CCMP332</strain>
    </source>
</reference>
<dbReference type="EMBL" id="JABMIG020000309">
    <property type="protein sequence ID" value="KAL3781665.1"/>
    <property type="molecule type" value="Genomic_DNA"/>
</dbReference>
<evidence type="ECO:0008006" key="4">
    <source>
        <dbReference type="Google" id="ProtNLM"/>
    </source>
</evidence>
<comment type="caution">
    <text evidence="2">The sequence shown here is derived from an EMBL/GenBank/DDBJ whole genome shotgun (WGS) entry which is preliminary data.</text>
</comment>
<dbReference type="AlphaFoldDB" id="A0ABD3P5A8"/>
<evidence type="ECO:0000313" key="2">
    <source>
        <dbReference type="EMBL" id="KAL3781665.1"/>
    </source>
</evidence>
<proteinExistence type="predicted"/>
<feature type="compositionally biased region" description="Basic and acidic residues" evidence="1">
    <location>
        <begin position="36"/>
        <end position="67"/>
    </location>
</feature>